<feature type="binding site" evidence="5">
    <location>
        <position position="133"/>
    </location>
    <ligand>
        <name>Fe cation</name>
        <dbReference type="ChEBI" id="CHEBI:24875"/>
        <label>1</label>
    </ligand>
</feature>
<dbReference type="GO" id="GO:0004322">
    <property type="term" value="F:ferroxidase activity"/>
    <property type="evidence" value="ECO:0007669"/>
    <property type="project" value="TreeGrafter"/>
</dbReference>
<dbReference type="InterPro" id="IPR009078">
    <property type="entry name" value="Ferritin-like_SF"/>
</dbReference>
<dbReference type="PANTHER" id="PTHR11431">
    <property type="entry name" value="FERRITIN"/>
    <property type="match status" value="1"/>
</dbReference>
<dbReference type="InterPro" id="IPR012347">
    <property type="entry name" value="Ferritin-like"/>
</dbReference>
<feature type="binding site" evidence="5">
    <location>
        <position position="56"/>
    </location>
    <ligand>
        <name>Fe cation</name>
        <dbReference type="ChEBI" id="CHEBI:24875"/>
        <label>1</label>
    </ligand>
</feature>
<dbReference type="InterPro" id="IPR041719">
    <property type="entry name" value="Ferritin_prok"/>
</dbReference>
<keyword evidence="1 6" id="KW-0409">Iron storage</keyword>
<reference evidence="8 9" key="1">
    <citation type="submission" date="2019-02" db="EMBL/GenBank/DDBJ databases">
        <title>Draft genome sequence of Amycolatopsis sp. 8-3EHSu isolated from roots of Suaeda maritima.</title>
        <authorList>
            <person name="Duangmal K."/>
            <person name="Chantavorakit T."/>
        </authorList>
    </citation>
    <scope>NUCLEOTIDE SEQUENCE [LARGE SCALE GENOMIC DNA]</scope>
    <source>
        <strain evidence="8 9">8-3EHSu</strain>
    </source>
</reference>
<keyword evidence="9" id="KW-1185">Reference proteome</keyword>
<dbReference type="SUPFAM" id="SSF47240">
    <property type="entry name" value="Ferritin-like"/>
    <property type="match status" value="1"/>
</dbReference>
<dbReference type="CDD" id="cd01055">
    <property type="entry name" value="Nonheme_Ferritin"/>
    <property type="match status" value="1"/>
</dbReference>
<dbReference type="Proteomes" id="UP000292003">
    <property type="component" value="Unassembled WGS sequence"/>
</dbReference>
<keyword evidence="3" id="KW-0560">Oxidoreductase</keyword>
<evidence type="ECO:0000256" key="3">
    <source>
        <dbReference type="ARBA" id="ARBA00023002"/>
    </source>
</evidence>
<dbReference type="EMBL" id="SFCC01000010">
    <property type="protein sequence ID" value="RZQ62112.1"/>
    <property type="molecule type" value="Genomic_DNA"/>
</dbReference>
<accession>A0A4Q7J5W7</accession>
<dbReference type="Pfam" id="PF00210">
    <property type="entry name" value="Ferritin"/>
    <property type="match status" value="1"/>
</dbReference>
<dbReference type="PANTHER" id="PTHR11431:SF127">
    <property type="entry name" value="BACTERIAL NON-HEME FERRITIN"/>
    <property type="match status" value="1"/>
</dbReference>
<comment type="caution">
    <text evidence="8">The sequence shown here is derived from an EMBL/GenBank/DDBJ whole genome shotgun (WGS) entry which is preliminary data.</text>
</comment>
<dbReference type="GO" id="GO:0008198">
    <property type="term" value="F:ferrous iron binding"/>
    <property type="evidence" value="ECO:0007669"/>
    <property type="project" value="TreeGrafter"/>
</dbReference>
<evidence type="ECO:0000256" key="6">
    <source>
        <dbReference type="RuleBase" id="RU361145"/>
    </source>
</evidence>
<organism evidence="8 9">
    <name type="scientific">Amycolatopsis suaedae</name>
    <dbReference type="NCBI Taxonomy" id="2510978"/>
    <lineage>
        <taxon>Bacteria</taxon>
        <taxon>Bacillati</taxon>
        <taxon>Actinomycetota</taxon>
        <taxon>Actinomycetes</taxon>
        <taxon>Pseudonocardiales</taxon>
        <taxon>Pseudonocardiaceae</taxon>
        <taxon>Amycolatopsis</taxon>
    </lineage>
</organism>
<evidence type="ECO:0000256" key="4">
    <source>
        <dbReference type="ARBA" id="ARBA00023004"/>
    </source>
</evidence>
<keyword evidence="4 5" id="KW-0408">Iron</keyword>
<dbReference type="GO" id="GO:0008199">
    <property type="term" value="F:ferric iron binding"/>
    <property type="evidence" value="ECO:0007669"/>
    <property type="project" value="InterPro"/>
</dbReference>
<evidence type="ECO:0000256" key="5">
    <source>
        <dbReference type="PIRSR" id="PIRSR601519-1"/>
    </source>
</evidence>
<proteinExistence type="predicted"/>
<dbReference type="GO" id="GO:0006879">
    <property type="term" value="P:intracellular iron ion homeostasis"/>
    <property type="evidence" value="ECO:0007669"/>
    <property type="project" value="UniProtKB-KW"/>
</dbReference>
<dbReference type="InterPro" id="IPR008331">
    <property type="entry name" value="Ferritin_DPS_dom"/>
</dbReference>
<dbReference type="InterPro" id="IPR009040">
    <property type="entry name" value="Ferritin-like_diiron"/>
</dbReference>
<feature type="domain" description="Ferritin-like diiron" evidence="7">
    <location>
        <begin position="6"/>
        <end position="151"/>
    </location>
</feature>
<evidence type="ECO:0000313" key="8">
    <source>
        <dbReference type="EMBL" id="RZQ62112.1"/>
    </source>
</evidence>
<gene>
    <name evidence="8" type="ORF">EWH70_21260</name>
</gene>
<dbReference type="RefSeq" id="WP_130477205.1">
    <property type="nucleotide sequence ID" value="NZ_SFCC01000010.1"/>
</dbReference>
<dbReference type="PROSITE" id="PS50905">
    <property type="entry name" value="FERRITIN_LIKE"/>
    <property type="match status" value="1"/>
</dbReference>
<dbReference type="AlphaFoldDB" id="A0A4Q7J5W7"/>
<feature type="binding site" evidence="5">
    <location>
        <position position="59"/>
    </location>
    <ligand>
        <name>Fe cation</name>
        <dbReference type="ChEBI" id="CHEBI:24875"/>
        <label>1</label>
    </ligand>
</feature>
<feature type="binding site" evidence="5">
    <location>
        <position position="23"/>
    </location>
    <ligand>
        <name>Fe cation</name>
        <dbReference type="ChEBI" id="CHEBI:24875"/>
        <label>1</label>
    </ligand>
</feature>
<dbReference type="InterPro" id="IPR001519">
    <property type="entry name" value="Ferritin"/>
</dbReference>
<evidence type="ECO:0000256" key="2">
    <source>
        <dbReference type="ARBA" id="ARBA00022723"/>
    </source>
</evidence>
<protein>
    <recommendedName>
        <fullName evidence="6">Ferritin</fullName>
    </recommendedName>
</protein>
<evidence type="ECO:0000256" key="1">
    <source>
        <dbReference type="ARBA" id="ARBA00022434"/>
    </source>
</evidence>
<keyword evidence="2 5" id="KW-0479">Metal-binding</keyword>
<dbReference type="Gene3D" id="1.20.1260.10">
    <property type="match status" value="1"/>
</dbReference>
<dbReference type="GO" id="GO:0006826">
    <property type="term" value="P:iron ion transport"/>
    <property type="evidence" value="ECO:0007669"/>
    <property type="project" value="InterPro"/>
</dbReference>
<evidence type="ECO:0000313" key="9">
    <source>
        <dbReference type="Proteomes" id="UP000292003"/>
    </source>
</evidence>
<evidence type="ECO:0000259" key="7">
    <source>
        <dbReference type="PROSITE" id="PS50905"/>
    </source>
</evidence>
<dbReference type="GO" id="GO:0005829">
    <property type="term" value="C:cytosol"/>
    <property type="evidence" value="ECO:0007669"/>
    <property type="project" value="TreeGrafter"/>
</dbReference>
<name>A0A4Q7J5W7_9PSEU</name>
<sequence>MSLTKKNPRSKFYELLQQQVHNEFNASQQYIALAVWFDAEDLPQLAKHFYRQANEERNHALALVQYMLDTDHHVEIPGTGDVRNDFSDVRDLIALALEQEKEVAADIKALAKAAHAEDDYMGKQFMQWFIKEQVEEISQMSTLLTIVERANGNLFEVETFLARETVGDGGADPMMPPVAGGAI</sequence>
<feature type="binding site" evidence="5">
    <location>
        <position position="100"/>
    </location>
    <ligand>
        <name>Fe cation</name>
        <dbReference type="ChEBI" id="CHEBI:24875"/>
        <label>1</label>
    </ligand>
</feature>
<dbReference type="OrthoDB" id="9801481at2"/>